<gene>
    <name evidence="7" type="ORF">AUC68_14440</name>
</gene>
<dbReference type="AlphaFoldDB" id="A0A1E3W4S3"/>
<evidence type="ECO:0000256" key="5">
    <source>
        <dbReference type="ARBA" id="ARBA00023136"/>
    </source>
</evidence>
<dbReference type="PANTHER" id="PTHR23427">
    <property type="entry name" value="SURFEIT LOCUS PROTEIN"/>
    <property type="match status" value="1"/>
</dbReference>
<evidence type="ECO:0000256" key="3">
    <source>
        <dbReference type="ARBA" id="ARBA00022692"/>
    </source>
</evidence>
<dbReference type="Pfam" id="PF02104">
    <property type="entry name" value="SURF1"/>
    <property type="match status" value="1"/>
</dbReference>
<evidence type="ECO:0000256" key="2">
    <source>
        <dbReference type="ARBA" id="ARBA00007165"/>
    </source>
</evidence>
<sequence length="232" mass="26244">MAVLVGFALLVWLGMWQLDRLEWKERLIERIETRSARTPVTLERAVELDGKLRDASYLRVTTEGRYHNDLERYLYAISADGQPGWHVVTPLETASGHVVLVDRGFVPEQFRSPEARKEGQFQNVVTVTGLLRTPETPSLFSPDNDVEANQWFTRDLGGMARSMFPGGAVNVVPFYLEAVESEVPGGWPKGGQTRLELPNKHLQYALTWFLLAACLLVIYLVYVWSALSGRRP</sequence>
<comment type="similarity">
    <text evidence="2 6">Belongs to the SURF1 family.</text>
</comment>
<dbReference type="PROSITE" id="PS50895">
    <property type="entry name" value="SURF1"/>
    <property type="match status" value="1"/>
</dbReference>
<proteinExistence type="inferred from homology"/>
<name>A0A1E3W4S3_9HYPH</name>
<keyword evidence="3 6" id="KW-0812">Transmembrane</keyword>
<dbReference type="PANTHER" id="PTHR23427:SF2">
    <property type="entry name" value="SURFEIT LOCUS PROTEIN 1"/>
    <property type="match status" value="1"/>
</dbReference>
<comment type="subcellular location">
    <subcellularLocation>
        <location evidence="6">Cell membrane</location>
        <topology evidence="6">Multi-pass membrane protein</topology>
    </subcellularLocation>
    <subcellularLocation>
        <location evidence="1">Membrane</location>
    </subcellularLocation>
</comment>
<comment type="caution">
    <text evidence="7">The sequence shown here is derived from an EMBL/GenBank/DDBJ whole genome shotgun (WGS) entry which is preliminary data.</text>
</comment>
<reference evidence="7 8" key="1">
    <citation type="journal article" date="2016" name="Environ. Microbiol.">
        <title>New Methyloceanibacter diversity from North Sea sediments includes methanotroph containing solely the soluble methane monooxygenase.</title>
        <authorList>
            <person name="Vekeman B."/>
            <person name="Kerckhof F.M."/>
            <person name="Cremers G."/>
            <person name="de Vos P."/>
            <person name="Vandamme P."/>
            <person name="Boon N."/>
            <person name="Op den Camp H.J."/>
            <person name="Heylen K."/>
        </authorList>
    </citation>
    <scope>NUCLEOTIDE SEQUENCE [LARGE SCALE GENOMIC DNA]</scope>
    <source>
        <strain evidence="7 8">R-67174</strain>
    </source>
</reference>
<keyword evidence="8" id="KW-1185">Reference proteome</keyword>
<comment type="caution">
    <text evidence="6">Lacks conserved residue(s) required for the propagation of feature annotation.</text>
</comment>
<accession>A0A1E3W4S3</accession>
<dbReference type="InterPro" id="IPR045214">
    <property type="entry name" value="Surf1/Surf4"/>
</dbReference>
<keyword evidence="4 6" id="KW-1133">Transmembrane helix</keyword>
<evidence type="ECO:0000256" key="4">
    <source>
        <dbReference type="ARBA" id="ARBA00022989"/>
    </source>
</evidence>
<dbReference type="GO" id="GO:0005886">
    <property type="term" value="C:plasma membrane"/>
    <property type="evidence" value="ECO:0007669"/>
    <property type="project" value="UniProtKB-SubCell"/>
</dbReference>
<feature type="transmembrane region" description="Helical" evidence="6">
    <location>
        <begin position="205"/>
        <end position="227"/>
    </location>
</feature>
<evidence type="ECO:0000313" key="8">
    <source>
        <dbReference type="Proteomes" id="UP000094501"/>
    </source>
</evidence>
<organism evidence="7 8">
    <name type="scientific">Methyloceanibacter methanicus</name>
    <dbReference type="NCBI Taxonomy" id="1774968"/>
    <lineage>
        <taxon>Bacteria</taxon>
        <taxon>Pseudomonadati</taxon>
        <taxon>Pseudomonadota</taxon>
        <taxon>Alphaproteobacteria</taxon>
        <taxon>Hyphomicrobiales</taxon>
        <taxon>Hyphomicrobiaceae</taxon>
        <taxon>Methyloceanibacter</taxon>
    </lineage>
</organism>
<evidence type="ECO:0000313" key="7">
    <source>
        <dbReference type="EMBL" id="ODS00766.1"/>
    </source>
</evidence>
<dbReference type="EMBL" id="LPWG01000004">
    <property type="protein sequence ID" value="ODS00766.1"/>
    <property type="molecule type" value="Genomic_DNA"/>
</dbReference>
<keyword evidence="5 6" id="KW-0472">Membrane</keyword>
<keyword evidence="6" id="KW-1003">Cell membrane</keyword>
<dbReference type="CDD" id="cd06662">
    <property type="entry name" value="SURF1"/>
    <property type="match status" value="1"/>
</dbReference>
<dbReference type="STRING" id="1774968.AUC68_14440"/>
<dbReference type="Proteomes" id="UP000094501">
    <property type="component" value="Unassembled WGS sequence"/>
</dbReference>
<evidence type="ECO:0000256" key="6">
    <source>
        <dbReference type="RuleBase" id="RU363076"/>
    </source>
</evidence>
<evidence type="ECO:0000256" key="1">
    <source>
        <dbReference type="ARBA" id="ARBA00004370"/>
    </source>
</evidence>
<dbReference type="InterPro" id="IPR002994">
    <property type="entry name" value="Surf1/Shy1"/>
</dbReference>
<protein>
    <recommendedName>
        <fullName evidence="6">SURF1-like protein</fullName>
    </recommendedName>
</protein>